<proteinExistence type="predicted"/>
<sequence length="1286" mass="138760">MNIKPGVAAVLLTQAIGAVGNMAVTPVLPFFAVQTLGASALEVALLASCFNFTQMVFAPCVGAVSDHFGRKYVMLGGLLLQALSNSFQAVVDSPAALLLARGFVGLATSTGPAEMAYIMDYTRDEQQLSYILALQRVVCNGGALLGPVLAHTFRGYGFPAFCRGLACINLLSLLLGSLLWDNRQSLSGDADREASCSTPVSIQRSRSDLSKSGQGRAWGENYLAVLVHAGVGYLLGASFGFSFTVGVSEGPEPLFLKDRYFFGQTEFGWFFMVSNASTLMWSPVLPLFIARFGARVACAAGCFGTATAMLFLITLKGSKWVPYIYVAATVGLCSTMVGLGFMGLVSKNCPRHLLGTMLGLKNALDGMAGTAAPAVGGMLYYVGRQLPYTVAAFFAFAMGGFYISLPPSVSKQDMSEELKPLMTPKVKAETEADVKAPLHHVQSSALPLSFYAGKNYSSQCLLNQLSLVMDPELRELYTMTVDRIEKEKGTVQGAGGMRPVASVSSGLAARTQLNQMNRSLGEVRALSSDNALASHVPQRDDDSPEHSRTSVWCNVVLVLALLCAEDASAEQATPLSEKSTALKKVTQLLTELTQQLKEDKEADEKEYSEYEKLTKASIASAGTTVEQCTTQVAELKASIATAEALQAEKKSLLASAASSLLESQKELELAKQQRLTEKETFVKNAAQLQKSTDNLNLALQTVKSMSEGADSSGLLQKTEGKKKPHLPRERILAATSQLRTALSAGADELLTASQPQNSEGRGWYLKNKKASQDPMSCGFIVLNGTPVDLLKQGEECGEDHEGNKERASTLDMPLKYPLGKVAALLALASSSLQLASDRKAEADDGLDEFTSGDETPSVGDLSETLKQVKSETETELEATQTAEEKSRKNFADLTKTLEEEVAARQAAVDEVKAAISTSEEEAGKAKSDLLSVNRRLSSTKQQLTELQIDLKDKSKDFTARQKSRDSEAGVVQEALEILTKKSGTMDVAAVEETAKKAASFLQLSSEAFSTRQSSHELSRRKVARLLESASSPGLAALLLQSQEGTGRRDVFKKVKALIHEMLSKLNEQQAQDARRDSWCQTELSNTNNAKASKATRADKLKTKMLAVNAELSSLKSEIESSTKDIEDMKASLLAAESQRAKESAKAKADVVMYSEDQRVLREAILVLQRVYGETAVKADKSGYKAKATGTGVVGLLQVSLENFADLAEETAKGEKEAKADFQELKTTTEVRLATFEKDTEYKKQMITKLESELVRANEDLASYKKEIKALSTYLEELATSCSATWT</sequence>
<keyword evidence="3 7" id="KW-1133">Transmembrane helix</keyword>
<protein>
    <submittedName>
        <fullName evidence="9">TetA protein</fullName>
    </submittedName>
</protein>
<feature type="region of interest" description="Disordered" evidence="6">
    <location>
        <begin position="843"/>
        <end position="863"/>
    </location>
</feature>
<feature type="coiled-coil region" evidence="5">
    <location>
        <begin position="1097"/>
        <end position="1138"/>
    </location>
</feature>
<dbReference type="Proteomes" id="UP000649617">
    <property type="component" value="Unassembled WGS sequence"/>
</dbReference>
<organism evidence="9 10">
    <name type="scientific">Symbiodinium pilosum</name>
    <name type="common">Dinoflagellate</name>
    <dbReference type="NCBI Taxonomy" id="2952"/>
    <lineage>
        <taxon>Eukaryota</taxon>
        <taxon>Sar</taxon>
        <taxon>Alveolata</taxon>
        <taxon>Dinophyceae</taxon>
        <taxon>Suessiales</taxon>
        <taxon>Symbiodiniaceae</taxon>
        <taxon>Symbiodinium</taxon>
    </lineage>
</organism>
<dbReference type="PROSITE" id="PS50850">
    <property type="entry name" value="MFS"/>
    <property type="match status" value="1"/>
</dbReference>
<dbReference type="GO" id="GO:0016020">
    <property type="term" value="C:membrane"/>
    <property type="evidence" value="ECO:0007669"/>
    <property type="project" value="UniProtKB-SubCell"/>
</dbReference>
<dbReference type="OrthoDB" id="428417at2759"/>
<evidence type="ECO:0000256" key="2">
    <source>
        <dbReference type="ARBA" id="ARBA00022692"/>
    </source>
</evidence>
<keyword evidence="10" id="KW-1185">Reference proteome</keyword>
<feature type="region of interest" description="Disordered" evidence="6">
    <location>
        <begin position="708"/>
        <end position="728"/>
    </location>
</feature>
<dbReference type="PANTHER" id="PTHR23518">
    <property type="entry name" value="C-METHYLTRANSFERASE"/>
    <property type="match status" value="1"/>
</dbReference>
<accession>A0A812SY17</accession>
<dbReference type="GO" id="GO:0022857">
    <property type="term" value="F:transmembrane transporter activity"/>
    <property type="evidence" value="ECO:0007669"/>
    <property type="project" value="InterPro"/>
</dbReference>
<feature type="transmembrane region" description="Helical" evidence="7">
    <location>
        <begin position="267"/>
        <end position="289"/>
    </location>
</feature>
<feature type="compositionally biased region" description="Basic and acidic residues" evidence="6">
    <location>
        <begin position="718"/>
        <end position="728"/>
    </location>
</feature>
<evidence type="ECO:0000256" key="4">
    <source>
        <dbReference type="ARBA" id="ARBA00023136"/>
    </source>
</evidence>
<dbReference type="Pfam" id="PF07690">
    <property type="entry name" value="MFS_1"/>
    <property type="match status" value="1"/>
</dbReference>
<dbReference type="SUPFAM" id="SSF103473">
    <property type="entry name" value="MFS general substrate transporter"/>
    <property type="match status" value="1"/>
</dbReference>
<evidence type="ECO:0000256" key="1">
    <source>
        <dbReference type="ARBA" id="ARBA00004141"/>
    </source>
</evidence>
<dbReference type="EMBL" id="CAJNIZ010026780">
    <property type="protein sequence ID" value="CAE7495107.1"/>
    <property type="molecule type" value="Genomic_DNA"/>
</dbReference>
<feature type="coiled-coil region" evidence="5">
    <location>
        <begin position="1246"/>
        <end position="1273"/>
    </location>
</feature>
<keyword evidence="2 7" id="KW-0812">Transmembrane</keyword>
<evidence type="ECO:0000256" key="6">
    <source>
        <dbReference type="SAM" id="MobiDB-lite"/>
    </source>
</evidence>
<feature type="transmembrane region" description="Helical" evidence="7">
    <location>
        <begin position="296"/>
        <end position="314"/>
    </location>
</feature>
<dbReference type="InterPro" id="IPR020846">
    <property type="entry name" value="MFS_dom"/>
</dbReference>
<dbReference type="Gene3D" id="1.20.1250.20">
    <property type="entry name" value="MFS general substrate transporter like domains"/>
    <property type="match status" value="1"/>
</dbReference>
<name>A0A812SY17_SYMPI</name>
<dbReference type="InterPro" id="IPR036259">
    <property type="entry name" value="MFS_trans_sf"/>
</dbReference>
<evidence type="ECO:0000256" key="3">
    <source>
        <dbReference type="ARBA" id="ARBA00022989"/>
    </source>
</evidence>
<feature type="domain" description="Major facilitator superfamily (MFS) profile" evidence="8">
    <location>
        <begin position="1"/>
        <end position="410"/>
    </location>
</feature>
<gene>
    <name evidence="9" type="primary">tetA</name>
    <name evidence="9" type="ORF">SPIL2461_LOCUS12770</name>
</gene>
<feature type="transmembrane region" description="Helical" evidence="7">
    <location>
        <begin position="320"/>
        <end position="342"/>
    </location>
</feature>
<evidence type="ECO:0000256" key="5">
    <source>
        <dbReference type="SAM" id="Coils"/>
    </source>
</evidence>
<feature type="transmembrane region" description="Helical" evidence="7">
    <location>
        <begin position="222"/>
        <end position="247"/>
    </location>
</feature>
<dbReference type="CDD" id="cd17325">
    <property type="entry name" value="MFS_MdtG_SLC18_like"/>
    <property type="match status" value="1"/>
</dbReference>
<dbReference type="InterPro" id="IPR005829">
    <property type="entry name" value="Sugar_transporter_CS"/>
</dbReference>
<comment type="caution">
    <text evidence="9">The sequence shown here is derived from an EMBL/GenBank/DDBJ whole genome shotgun (WGS) entry which is preliminary data.</text>
</comment>
<evidence type="ECO:0000313" key="10">
    <source>
        <dbReference type="Proteomes" id="UP000649617"/>
    </source>
</evidence>
<evidence type="ECO:0000259" key="8">
    <source>
        <dbReference type="PROSITE" id="PS50850"/>
    </source>
</evidence>
<feature type="coiled-coil region" evidence="5">
    <location>
        <begin position="582"/>
        <end position="673"/>
    </location>
</feature>
<reference evidence="9" key="1">
    <citation type="submission" date="2021-02" db="EMBL/GenBank/DDBJ databases">
        <authorList>
            <person name="Dougan E. K."/>
            <person name="Rhodes N."/>
            <person name="Thang M."/>
            <person name="Chan C."/>
        </authorList>
    </citation>
    <scope>NUCLEOTIDE SEQUENCE</scope>
</reference>
<comment type="subcellular location">
    <subcellularLocation>
        <location evidence="1">Membrane</location>
        <topology evidence="1">Multi-pass membrane protein</topology>
    </subcellularLocation>
</comment>
<evidence type="ECO:0000313" key="9">
    <source>
        <dbReference type="EMBL" id="CAE7495107.1"/>
    </source>
</evidence>
<dbReference type="PROSITE" id="PS00216">
    <property type="entry name" value="SUGAR_TRANSPORT_1"/>
    <property type="match status" value="1"/>
</dbReference>
<feature type="transmembrane region" description="Helical" evidence="7">
    <location>
        <begin position="388"/>
        <end position="405"/>
    </location>
</feature>
<dbReference type="PANTHER" id="PTHR23518:SF2">
    <property type="entry name" value="MAJOR FACILITATOR SUPERFAMILY TRANSPORTER"/>
    <property type="match status" value="1"/>
</dbReference>
<evidence type="ECO:0000256" key="7">
    <source>
        <dbReference type="SAM" id="Phobius"/>
    </source>
</evidence>
<keyword evidence="4 7" id="KW-0472">Membrane</keyword>
<dbReference type="InterPro" id="IPR011701">
    <property type="entry name" value="MFS"/>
</dbReference>
<keyword evidence="5" id="KW-0175">Coiled coil</keyword>